<sequence length="663" mass="72920">MASTWQDFLAKVETPSPGDAVLTAVTKWFTETLQVSNPELAEGYTEEQVQAKLPQELAVQACIRRVLRAVNAVSQAKRLVQVNEAVAAGNVPSASAQGLAKIFASGKIADVAQLLKKVSLEGLSFGLQAEQLLLNSMQQHVEESKLAGRVPFLFVDLTSEETLPLWLTPDVIGGKFQLHDDGDWPLRSRAPNSSLQDLGKALMSATASPRFFRTVSQWTGAFLRYAVELVRKSRARRAGKGGPSLNIAKEAMTVDKDLLDIARHRLAEVLKEAGLTVAVADPPIASASQASGMTDPFVSRQLAAAEAAQMQAQWATKQFAQQQILQQSRSLADKDSASQAGDSTVPKKVLKTQRWFQKVPQRCHEQQQKKEAKQRQGATFLAYRGIPMAVIQLLGASRWVAAVVHVGGRFWWSRLQAPASVWNLLLDRGDNQSFVAGFVDNDGVLHSLTRGELNELAVQMSEGVMNALRAAESLKLDKDDMRASGLKPDEFRDRVQGMARTQRKRVADQMGHERRPDDILRFVALFSLAGTAKTYVGLGLQGLKKAETVRGESLLKDVPLMLQRRLQGMTPGQQLFTLSPAQLLKRFRDMLALLDVSHFGRLGFKAFRAGKATALAKEGCPTHVIMQMGQRRSVAILRYVTPDALDAGVFWRDVAHECEEEEA</sequence>
<dbReference type="EMBL" id="LSRX01001487">
    <property type="protein sequence ID" value="OLP79413.1"/>
    <property type="molecule type" value="Genomic_DNA"/>
</dbReference>
<name>A0A1Q9C8Y8_SYMMI</name>
<dbReference type="OrthoDB" id="432886at2759"/>
<evidence type="ECO:0000313" key="2">
    <source>
        <dbReference type="Proteomes" id="UP000186817"/>
    </source>
</evidence>
<comment type="caution">
    <text evidence="1">The sequence shown here is derived from an EMBL/GenBank/DDBJ whole genome shotgun (WGS) entry which is preliminary data.</text>
</comment>
<dbReference type="AlphaFoldDB" id="A0A1Q9C8Y8"/>
<organism evidence="1 2">
    <name type="scientific">Symbiodinium microadriaticum</name>
    <name type="common">Dinoflagellate</name>
    <name type="synonym">Zooxanthella microadriatica</name>
    <dbReference type="NCBI Taxonomy" id="2951"/>
    <lineage>
        <taxon>Eukaryota</taxon>
        <taxon>Sar</taxon>
        <taxon>Alveolata</taxon>
        <taxon>Dinophyceae</taxon>
        <taxon>Suessiales</taxon>
        <taxon>Symbiodiniaceae</taxon>
        <taxon>Symbiodinium</taxon>
    </lineage>
</organism>
<evidence type="ECO:0000313" key="1">
    <source>
        <dbReference type="EMBL" id="OLP79413.1"/>
    </source>
</evidence>
<reference evidence="1 2" key="1">
    <citation type="submission" date="2016-02" db="EMBL/GenBank/DDBJ databases">
        <title>Genome analysis of coral dinoflagellate symbionts highlights evolutionary adaptations to a symbiotic lifestyle.</title>
        <authorList>
            <person name="Aranda M."/>
            <person name="Li Y."/>
            <person name="Liew Y.J."/>
            <person name="Baumgarten S."/>
            <person name="Simakov O."/>
            <person name="Wilson M."/>
            <person name="Piel J."/>
            <person name="Ashoor H."/>
            <person name="Bougouffa S."/>
            <person name="Bajic V.B."/>
            <person name="Ryu T."/>
            <person name="Ravasi T."/>
            <person name="Bayer T."/>
            <person name="Micklem G."/>
            <person name="Kim H."/>
            <person name="Bhak J."/>
            <person name="Lajeunesse T.C."/>
            <person name="Voolstra C.R."/>
        </authorList>
    </citation>
    <scope>NUCLEOTIDE SEQUENCE [LARGE SCALE GENOMIC DNA]</scope>
    <source>
        <strain evidence="1 2">CCMP2467</strain>
    </source>
</reference>
<dbReference type="Proteomes" id="UP000186817">
    <property type="component" value="Unassembled WGS sequence"/>
</dbReference>
<keyword evidence="2" id="KW-1185">Reference proteome</keyword>
<accession>A0A1Q9C8Y8</accession>
<proteinExistence type="predicted"/>
<gene>
    <name evidence="1" type="ORF">AK812_SmicGene40302</name>
</gene>
<protein>
    <submittedName>
        <fullName evidence="1">Uncharacterized protein</fullName>
    </submittedName>
</protein>